<dbReference type="PROSITE" id="PS50985">
    <property type="entry name" value="GRAS"/>
    <property type="match status" value="1"/>
</dbReference>
<feature type="short sequence motif" description="VHIID" evidence="3">
    <location>
        <begin position="338"/>
        <end position="342"/>
    </location>
</feature>
<dbReference type="EMBL" id="HG739087">
    <property type="protein sequence ID" value="CDO98776.1"/>
    <property type="molecule type" value="Genomic_DNA"/>
</dbReference>
<dbReference type="Pfam" id="PF03514">
    <property type="entry name" value="GRAS"/>
    <property type="match status" value="1"/>
</dbReference>
<organism evidence="5 6">
    <name type="scientific">Coffea canephora</name>
    <name type="common">Robusta coffee</name>
    <dbReference type="NCBI Taxonomy" id="49390"/>
    <lineage>
        <taxon>Eukaryota</taxon>
        <taxon>Viridiplantae</taxon>
        <taxon>Streptophyta</taxon>
        <taxon>Embryophyta</taxon>
        <taxon>Tracheophyta</taxon>
        <taxon>Spermatophyta</taxon>
        <taxon>Magnoliopsida</taxon>
        <taxon>eudicotyledons</taxon>
        <taxon>Gunneridae</taxon>
        <taxon>Pentapetalae</taxon>
        <taxon>asterids</taxon>
        <taxon>lamiids</taxon>
        <taxon>Gentianales</taxon>
        <taxon>Rubiaceae</taxon>
        <taxon>Ixoroideae</taxon>
        <taxon>Gardenieae complex</taxon>
        <taxon>Bertiereae - Coffeeae clade</taxon>
        <taxon>Coffeeae</taxon>
        <taxon>Coffea</taxon>
    </lineage>
</organism>
<dbReference type="InterPro" id="IPR005202">
    <property type="entry name" value="TF_GRAS"/>
</dbReference>
<evidence type="ECO:0000313" key="6">
    <source>
        <dbReference type="Proteomes" id="UP000295252"/>
    </source>
</evidence>
<name>A0A068TRC9_COFCA</name>
<evidence type="ECO:0000256" key="4">
    <source>
        <dbReference type="SAM" id="MobiDB-lite"/>
    </source>
</evidence>
<dbReference type="AlphaFoldDB" id="A0A068TRC9"/>
<evidence type="ECO:0000256" key="2">
    <source>
        <dbReference type="ARBA" id="ARBA00023163"/>
    </source>
</evidence>
<feature type="region of interest" description="SAW" evidence="3">
    <location>
        <begin position="519"/>
        <end position="595"/>
    </location>
</feature>
<evidence type="ECO:0000313" key="5">
    <source>
        <dbReference type="EMBL" id="CDO98776.1"/>
    </source>
</evidence>
<gene>
    <name evidence="5" type="ORF">GSCOC_T00025694001</name>
</gene>
<comment type="similarity">
    <text evidence="3">Belongs to the GRAS family.</text>
</comment>
<sequence length="597" mass="66656">MSYKMFSLEKLDLGGFPDNFAPSKGTKVAGEGNAKKRTRTRSLGGENGGESEEITSLYSGLSFDNQKDNTAEERISSSKYQHELQLQQFVDFGGLDNLYFDVVSPPFQSCSEEIRKLFNTKPGNPEFVESCKEKPHATSLEILKNYGSRLRRLNGEKINISHFDVASTGISKKKLSTLAILLLAGENFIHTSNSTAKSELSTLSHPYASSFLGLSEEDTKDVQLVQHLLAAAEKVGEKQFHRAGKLLKECKKPSFDKGNPVQRLVHYFSGALHERIDRETGRSRSQGTGRMLTKYVENALATINSTVLAFQKAVPFSYVSQFAGIQAIIEQVEDARKVHIIDLQVRLGTQYTMLIQALAAGSECPVEHLKITAVATSCREAIEATGRRLVSFAESFSLPLSFSIVMLDDILDLHGNVFELDDEEAVAVYSEYFFMMMIGSPDRLESLMGVIRNLNPRVFVITEVEANHNAPVFVNRFTEALFYYGAFFDAFEDCLKDDEANRMVLESIYFSKGIKNIVSAEGEERTIRHVKINVWREFFARFGMVEVELSMSSMYQANLLLKNFACGNSCTLDVDGKALIVGWKGTPTNSLSAWIFE</sequence>
<feature type="region of interest" description="Disordered" evidence="4">
    <location>
        <begin position="22"/>
        <end position="51"/>
    </location>
</feature>
<dbReference type="OMA" id="REFECTS"/>
<dbReference type="PANTHER" id="PTHR31636">
    <property type="entry name" value="OSJNBA0084A10.13 PROTEIN-RELATED"/>
    <property type="match status" value="1"/>
</dbReference>
<keyword evidence="6" id="KW-1185">Reference proteome</keyword>
<dbReference type="OrthoDB" id="770224at2759"/>
<dbReference type="Gramene" id="CDO98776">
    <property type="protein sequence ID" value="CDO98776"/>
    <property type="gene ID" value="GSCOC_T00025694001"/>
</dbReference>
<protein>
    <submittedName>
        <fullName evidence="5">Uncharacterized protein</fullName>
    </submittedName>
</protein>
<keyword evidence="1" id="KW-0805">Transcription regulation</keyword>
<comment type="caution">
    <text evidence="3">Lacks conserved residue(s) required for the propagation of feature annotation.</text>
</comment>
<evidence type="ECO:0000256" key="1">
    <source>
        <dbReference type="ARBA" id="ARBA00023015"/>
    </source>
</evidence>
<evidence type="ECO:0000256" key="3">
    <source>
        <dbReference type="PROSITE-ProRule" id="PRU01191"/>
    </source>
</evidence>
<proteinExistence type="inferred from homology"/>
<feature type="region of interest" description="Leucine repeat II (LRII)" evidence="3">
    <location>
        <begin position="384"/>
        <end position="416"/>
    </location>
</feature>
<dbReference type="PhylomeDB" id="A0A068TRC9"/>
<keyword evidence="2" id="KW-0804">Transcription</keyword>
<dbReference type="InParanoid" id="A0A068TRC9"/>
<dbReference type="STRING" id="49390.A0A068TRC9"/>
<reference evidence="6" key="1">
    <citation type="journal article" date="2014" name="Science">
        <title>The coffee genome provides insight into the convergent evolution of caffeine biosynthesis.</title>
        <authorList>
            <person name="Denoeud F."/>
            <person name="Carretero-Paulet L."/>
            <person name="Dereeper A."/>
            <person name="Droc G."/>
            <person name="Guyot R."/>
            <person name="Pietrella M."/>
            <person name="Zheng C."/>
            <person name="Alberti A."/>
            <person name="Anthony F."/>
            <person name="Aprea G."/>
            <person name="Aury J.M."/>
            <person name="Bento P."/>
            <person name="Bernard M."/>
            <person name="Bocs S."/>
            <person name="Campa C."/>
            <person name="Cenci A."/>
            <person name="Combes M.C."/>
            <person name="Crouzillat D."/>
            <person name="Da Silva C."/>
            <person name="Daddiego L."/>
            <person name="De Bellis F."/>
            <person name="Dussert S."/>
            <person name="Garsmeur O."/>
            <person name="Gayraud T."/>
            <person name="Guignon V."/>
            <person name="Jahn K."/>
            <person name="Jamilloux V."/>
            <person name="Joet T."/>
            <person name="Labadie K."/>
            <person name="Lan T."/>
            <person name="Leclercq J."/>
            <person name="Lepelley M."/>
            <person name="Leroy T."/>
            <person name="Li L.T."/>
            <person name="Librado P."/>
            <person name="Lopez L."/>
            <person name="Munoz A."/>
            <person name="Noel B."/>
            <person name="Pallavicini A."/>
            <person name="Perrotta G."/>
            <person name="Poncet V."/>
            <person name="Pot D."/>
            <person name="Priyono X."/>
            <person name="Rigoreau M."/>
            <person name="Rouard M."/>
            <person name="Rozas J."/>
            <person name="Tranchant-Dubreuil C."/>
            <person name="VanBuren R."/>
            <person name="Zhang Q."/>
            <person name="Andrade A.C."/>
            <person name="Argout X."/>
            <person name="Bertrand B."/>
            <person name="de Kochko A."/>
            <person name="Graziosi G."/>
            <person name="Henry R.J."/>
            <person name="Jayarama X."/>
            <person name="Ming R."/>
            <person name="Nagai C."/>
            <person name="Rounsley S."/>
            <person name="Sankoff D."/>
            <person name="Giuliano G."/>
            <person name="Albert V.A."/>
            <person name="Wincker P."/>
            <person name="Lashermes P."/>
        </authorList>
    </citation>
    <scope>NUCLEOTIDE SEQUENCE [LARGE SCALE GENOMIC DNA]</scope>
    <source>
        <strain evidence="6">cv. DH200-94</strain>
    </source>
</reference>
<dbReference type="Proteomes" id="UP000295252">
    <property type="component" value="Chromosome V"/>
</dbReference>
<accession>A0A068TRC9</accession>